<dbReference type="AlphaFoldDB" id="A0A0G4IST1"/>
<dbReference type="Gene3D" id="6.10.140.1230">
    <property type="match status" value="1"/>
</dbReference>
<geneLocation type="mitochondrion" evidence="6"/>
<organism evidence="5 7">
    <name type="scientific">Plasmodiophora brassicae</name>
    <name type="common">Clubroot disease agent</name>
    <dbReference type="NCBI Taxonomy" id="37360"/>
    <lineage>
        <taxon>Eukaryota</taxon>
        <taxon>Sar</taxon>
        <taxon>Rhizaria</taxon>
        <taxon>Endomyxa</taxon>
        <taxon>Phytomyxea</taxon>
        <taxon>Plasmodiophorida</taxon>
        <taxon>Plasmodiophoridae</taxon>
        <taxon>Plasmodiophora</taxon>
    </lineage>
</organism>
<evidence type="ECO:0000256" key="1">
    <source>
        <dbReference type="ARBA" id="ARBA00004177"/>
    </source>
</evidence>
<comment type="similarity">
    <text evidence="2">Belongs to the SNF7 family.</text>
</comment>
<dbReference type="Proteomes" id="UP000290189">
    <property type="component" value="Unassembled WGS sequence"/>
</dbReference>
<evidence type="ECO:0000256" key="4">
    <source>
        <dbReference type="SAM" id="MobiDB-lite"/>
    </source>
</evidence>
<dbReference type="GO" id="GO:0000815">
    <property type="term" value="C:ESCRT III complex"/>
    <property type="evidence" value="ECO:0007669"/>
    <property type="project" value="TreeGrafter"/>
</dbReference>
<keyword evidence="3" id="KW-0967">Endosome</keyword>
<dbReference type="PANTHER" id="PTHR22761:SF10">
    <property type="entry name" value="GH13992P"/>
    <property type="match status" value="1"/>
</dbReference>
<dbReference type="InterPro" id="IPR005024">
    <property type="entry name" value="Snf7_fam"/>
</dbReference>
<reference evidence="6 8" key="2">
    <citation type="submission" date="2018-03" db="EMBL/GenBank/DDBJ databases">
        <authorList>
            <person name="Fogelqvist J."/>
        </authorList>
    </citation>
    <scope>NUCLEOTIDE SEQUENCE [LARGE SCALE GENOMIC DNA]</scope>
</reference>
<dbReference type="PANTHER" id="PTHR22761">
    <property type="entry name" value="CHARGED MULTIVESICULAR BODY PROTEIN"/>
    <property type="match status" value="1"/>
</dbReference>
<reference evidence="5 7" key="1">
    <citation type="submission" date="2015-02" db="EMBL/GenBank/DDBJ databases">
        <authorList>
            <person name="Chooi Y.-H."/>
        </authorList>
    </citation>
    <scope>NUCLEOTIDE SEQUENCE [LARGE SCALE GENOMIC DNA]</scope>
    <source>
        <strain evidence="5">E3</strain>
    </source>
</reference>
<dbReference type="GO" id="GO:0032511">
    <property type="term" value="P:late endosome to vacuole transport via multivesicular body sorting pathway"/>
    <property type="evidence" value="ECO:0007669"/>
    <property type="project" value="TreeGrafter"/>
</dbReference>
<dbReference type="EMBL" id="CDSF01000083">
    <property type="protein sequence ID" value="CEO98194.1"/>
    <property type="molecule type" value="Genomic_DNA"/>
</dbReference>
<dbReference type="GO" id="GO:0005771">
    <property type="term" value="C:multivesicular body"/>
    <property type="evidence" value="ECO:0007669"/>
    <property type="project" value="TreeGrafter"/>
</dbReference>
<evidence type="ECO:0000256" key="3">
    <source>
        <dbReference type="ARBA" id="ARBA00022753"/>
    </source>
</evidence>
<evidence type="ECO:0000256" key="2">
    <source>
        <dbReference type="ARBA" id="ARBA00006190"/>
    </source>
</evidence>
<dbReference type="Pfam" id="PF25880">
    <property type="entry name" value="WHD_CHMP7_1st"/>
    <property type="match status" value="1"/>
</dbReference>
<dbReference type="OrthoDB" id="10250120at2759"/>
<evidence type="ECO:0000313" key="5">
    <source>
        <dbReference type="EMBL" id="CEO98194.1"/>
    </source>
</evidence>
<protein>
    <recommendedName>
        <fullName evidence="9">Charged multivesicular body protein 7</fullName>
    </recommendedName>
</protein>
<accession>A0A0G4IST1</accession>
<feature type="region of interest" description="Disordered" evidence="4">
    <location>
        <begin position="1"/>
        <end position="21"/>
    </location>
</feature>
<proteinExistence type="inferred from homology"/>
<sequence length="484" mass="53424">MSLSTPRRADAQQPLSPMRLSFQSAASPSASSYLAYKGEGAVAMPSPTTAFPGQYQSRAYVFPDGWDDDRLMAIRFADAPLASIDPEGHAAHVNWWLEAIRSYASQKRTTHVNLDEITRHFTRHGMYPECIDEVMRELVATGQACPVGTFLNPPNLLTNIWTLVTSGITSALFSSSSDTLSNGPFFFTQLVRERAADLLDTLLSSSFNEVDRIIDVAHIKRVLAARSGIDLSTENQSLLDSSIAARLDADTQIVLRQLVVDGKAATFMGQAQTLFVKITSSSRLPVEPVGDSDRNIANLKYTMQYLQEHLADVEGKRAEKMKEVKAALRIQRKTLAKYHLAAVKALEKEEETRSQQLHNLQGLLLRISSSHSNREVFSAMKQASQAVTQIQKECGLDAESAGDFMADLQDTLADASEIDQALSQDVSGQAEDMKELEDELERLDAMDEITPVVAEYEFPSVPRMAAVEPIPETSRRPSVELDLT</sequence>
<keyword evidence="6" id="KW-0496">Mitochondrion</keyword>
<dbReference type="GO" id="GO:0009898">
    <property type="term" value="C:cytoplasmic side of plasma membrane"/>
    <property type="evidence" value="ECO:0007669"/>
    <property type="project" value="TreeGrafter"/>
</dbReference>
<evidence type="ECO:0000313" key="7">
    <source>
        <dbReference type="Proteomes" id="UP000039324"/>
    </source>
</evidence>
<keyword evidence="7" id="KW-1185">Reference proteome</keyword>
<dbReference type="GO" id="GO:0006900">
    <property type="term" value="P:vesicle budding from membrane"/>
    <property type="evidence" value="ECO:0007669"/>
    <property type="project" value="TreeGrafter"/>
</dbReference>
<dbReference type="OMA" id="LQLQFMR"/>
<name>A0A0G4IST1_PLABS</name>
<gene>
    <name evidence="5" type="ORF">PBRA_006308</name>
    <name evidence="6" type="ORF">PLBR_LOCUS2452</name>
</gene>
<dbReference type="STRING" id="37360.A0A0G4IST1"/>
<dbReference type="Pfam" id="PF03357">
    <property type="entry name" value="Snf7"/>
    <property type="match status" value="1"/>
</dbReference>
<comment type="subcellular location">
    <subcellularLocation>
        <location evidence="1">Endosome</location>
    </subcellularLocation>
</comment>
<dbReference type="Proteomes" id="UP000039324">
    <property type="component" value="Unassembled WGS sequence"/>
</dbReference>
<evidence type="ECO:0000313" key="8">
    <source>
        <dbReference type="Proteomes" id="UP000290189"/>
    </source>
</evidence>
<evidence type="ECO:0000313" key="6">
    <source>
        <dbReference type="EMBL" id="SPQ95237.1"/>
    </source>
</evidence>
<dbReference type="EMBL" id="OVEO01000003">
    <property type="protein sequence ID" value="SPQ95237.1"/>
    <property type="molecule type" value="Genomic_DNA"/>
</dbReference>
<evidence type="ECO:0008006" key="9">
    <source>
        <dbReference type="Google" id="ProtNLM"/>
    </source>
</evidence>